<feature type="compositionally biased region" description="Acidic residues" evidence="1">
    <location>
        <begin position="76"/>
        <end position="95"/>
    </location>
</feature>
<dbReference type="AlphaFoldDB" id="M3IN13"/>
<evidence type="ECO:0000313" key="3">
    <source>
        <dbReference type="Proteomes" id="UP000011777"/>
    </source>
</evidence>
<gene>
    <name evidence="2" type="ORF">G210_1747</name>
</gene>
<protein>
    <submittedName>
        <fullName evidence="2">Uncharacterized protein</fullName>
    </submittedName>
</protein>
<sequence>MNNTKQSHQPQQKLKKLQNYDTTSSILSDYEELELIDDNSYVLFNPKSSKQKGKNNESDILSLTNTTNDVYHSATDDDDEEEVDDEDYYSDDERDSTEVLNTNNLSHKINSWYTATSQHHSKQQHLMEEKIATWELDEGDHQILQESSNSLEQSKSILKDFYGDDLFKYLNHEEREKFKKFHKMIDIKNYLLDKNHKKNTFFDQLLYKVLLLKEKNNSNSVGYRHFNIGTTDYINYLTKDIPQNYQTYVEPVTFSDTTNGSSLIMCGGPASSSWNDI</sequence>
<name>M3IN13_CANMX</name>
<dbReference type="Proteomes" id="UP000011777">
    <property type="component" value="Unassembled WGS sequence"/>
</dbReference>
<dbReference type="OrthoDB" id="4078735at2759"/>
<proteinExistence type="predicted"/>
<evidence type="ECO:0000256" key="1">
    <source>
        <dbReference type="SAM" id="MobiDB-lite"/>
    </source>
</evidence>
<evidence type="ECO:0000313" key="2">
    <source>
        <dbReference type="EMBL" id="EMG47796.1"/>
    </source>
</evidence>
<feature type="region of interest" description="Disordered" evidence="1">
    <location>
        <begin position="1"/>
        <end position="21"/>
    </location>
</feature>
<organism evidence="2 3">
    <name type="scientific">Candida maltosa (strain Xu316)</name>
    <name type="common">Yeast</name>
    <dbReference type="NCBI Taxonomy" id="1245528"/>
    <lineage>
        <taxon>Eukaryota</taxon>
        <taxon>Fungi</taxon>
        <taxon>Dikarya</taxon>
        <taxon>Ascomycota</taxon>
        <taxon>Saccharomycotina</taxon>
        <taxon>Pichiomycetes</taxon>
        <taxon>Debaryomycetaceae</taxon>
        <taxon>Candida/Lodderomyces clade</taxon>
        <taxon>Candida</taxon>
    </lineage>
</organism>
<feature type="compositionally biased region" description="Polar residues" evidence="1">
    <location>
        <begin position="58"/>
        <end position="70"/>
    </location>
</feature>
<dbReference type="OMA" id="SLIMCGG"/>
<dbReference type="HOGENOM" id="CLU_052376_0_0_1"/>
<reference evidence="2 3" key="1">
    <citation type="submission" date="2013-02" db="EMBL/GenBank/DDBJ databases">
        <title>Genome sequence of Candida maltosa Xu316, a potential industrial strain for xylitol and ethanol production.</title>
        <authorList>
            <person name="Yu J."/>
            <person name="Wang Q."/>
            <person name="Geng X."/>
            <person name="Bao W."/>
            <person name="He P."/>
            <person name="Cai J."/>
        </authorList>
    </citation>
    <scope>NUCLEOTIDE SEQUENCE [LARGE SCALE GENOMIC DNA]</scope>
    <source>
        <strain evidence="3">Xu316</strain>
    </source>
</reference>
<keyword evidence="3" id="KW-1185">Reference proteome</keyword>
<accession>M3IN13</accession>
<feature type="region of interest" description="Disordered" evidence="1">
    <location>
        <begin position="45"/>
        <end position="101"/>
    </location>
</feature>
<dbReference type="eggNOG" id="ENOG502TGMD">
    <property type="taxonomic scope" value="Eukaryota"/>
</dbReference>
<dbReference type="EMBL" id="AOGT01001367">
    <property type="protein sequence ID" value="EMG47796.1"/>
    <property type="molecule type" value="Genomic_DNA"/>
</dbReference>
<comment type="caution">
    <text evidence="2">The sequence shown here is derived from an EMBL/GenBank/DDBJ whole genome shotgun (WGS) entry which is preliminary data.</text>
</comment>
<feature type="compositionally biased region" description="Polar residues" evidence="1">
    <location>
        <begin position="1"/>
        <end position="12"/>
    </location>
</feature>